<dbReference type="EMBL" id="MCFL01000022">
    <property type="protein sequence ID" value="ORZ35419.1"/>
    <property type="molecule type" value="Genomic_DNA"/>
</dbReference>
<keyword evidence="2" id="KW-0812">Transmembrane</keyword>
<comment type="caution">
    <text evidence="4">The sequence shown here is derived from an EMBL/GenBank/DDBJ whole genome shotgun (WGS) entry which is preliminary data.</text>
</comment>
<keyword evidence="2" id="KW-0472">Membrane</keyword>
<sequence length="215" mass="23951">MTLKHLAFSTAFLIRINLVVAYLLDARLALLLLRWMSFGLVCFVVAAKNLRHSLIWITILNTLAITLHILGDPPSSPSSYLVLDFIGSLHTFSIWKLLAVDAVIIALQLLAAFATYLDQIPGYRARWYERDHAGDSIRGPQRQRTRSRPIVQPDGPVAAHSDEWDADGDVGWSVDENYDAGDGGADELLMDVTWGDLKRAWLGEPPRNDADFNPA</sequence>
<feature type="transmembrane region" description="Helical" evidence="2">
    <location>
        <begin position="54"/>
        <end position="71"/>
    </location>
</feature>
<dbReference type="OrthoDB" id="5428737at2759"/>
<evidence type="ECO:0000259" key="3">
    <source>
        <dbReference type="Pfam" id="PF08508"/>
    </source>
</evidence>
<feature type="region of interest" description="Disordered" evidence="1">
    <location>
        <begin position="135"/>
        <end position="178"/>
    </location>
</feature>
<dbReference type="InterPro" id="IPR013715">
    <property type="entry name" value="DUF1746"/>
</dbReference>
<name>A0A1Y2HLH6_9FUNG</name>
<keyword evidence="5" id="KW-1185">Reference proteome</keyword>
<proteinExistence type="predicted"/>
<evidence type="ECO:0000313" key="4">
    <source>
        <dbReference type="EMBL" id="ORZ35419.1"/>
    </source>
</evidence>
<evidence type="ECO:0000256" key="2">
    <source>
        <dbReference type="SAM" id="Phobius"/>
    </source>
</evidence>
<keyword evidence="2" id="KW-1133">Transmembrane helix</keyword>
<feature type="transmembrane region" description="Helical" evidence="2">
    <location>
        <begin position="31"/>
        <end position="47"/>
    </location>
</feature>
<dbReference type="Proteomes" id="UP000193411">
    <property type="component" value="Unassembled WGS sequence"/>
</dbReference>
<dbReference type="Pfam" id="PF08508">
    <property type="entry name" value="DUF1746"/>
    <property type="match status" value="1"/>
</dbReference>
<feature type="domain" description="DUF1746" evidence="3">
    <location>
        <begin position="12"/>
        <end position="110"/>
    </location>
</feature>
<gene>
    <name evidence="4" type="ORF">BCR44DRAFT_57357</name>
</gene>
<evidence type="ECO:0000313" key="5">
    <source>
        <dbReference type="Proteomes" id="UP000193411"/>
    </source>
</evidence>
<evidence type="ECO:0000256" key="1">
    <source>
        <dbReference type="SAM" id="MobiDB-lite"/>
    </source>
</evidence>
<organism evidence="4 5">
    <name type="scientific">Catenaria anguillulae PL171</name>
    <dbReference type="NCBI Taxonomy" id="765915"/>
    <lineage>
        <taxon>Eukaryota</taxon>
        <taxon>Fungi</taxon>
        <taxon>Fungi incertae sedis</taxon>
        <taxon>Blastocladiomycota</taxon>
        <taxon>Blastocladiomycetes</taxon>
        <taxon>Blastocladiales</taxon>
        <taxon>Catenariaceae</taxon>
        <taxon>Catenaria</taxon>
    </lineage>
</organism>
<protein>
    <recommendedName>
        <fullName evidence="3">DUF1746 domain-containing protein</fullName>
    </recommendedName>
</protein>
<reference evidence="4 5" key="1">
    <citation type="submission" date="2016-07" db="EMBL/GenBank/DDBJ databases">
        <title>Pervasive Adenine N6-methylation of Active Genes in Fungi.</title>
        <authorList>
            <consortium name="DOE Joint Genome Institute"/>
            <person name="Mondo S.J."/>
            <person name="Dannebaum R.O."/>
            <person name="Kuo R.C."/>
            <person name="Labutti K."/>
            <person name="Haridas S."/>
            <person name="Kuo A."/>
            <person name="Salamov A."/>
            <person name="Ahrendt S.R."/>
            <person name="Lipzen A."/>
            <person name="Sullivan W."/>
            <person name="Andreopoulos W.B."/>
            <person name="Clum A."/>
            <person name="Lindquist E."/>
            <person name="Daum C."/>
            <person name="Ramamoorthy G.K."/>
            <person name="Gryganskyi A."/>
            <person name="Culley D."/>
            <person name="Magnuson J.K."/>
            <person name="James T.Y."/>
            <person name="O'Malley M.A."/>
            <person name="Stajich J.E."/>
            <person name="Spatafora J.W."/>
            <person name="Visel A."/>
            <person name="Grigoriev I.V."/>
        </authorList>
    </citation>
    <scope>NUCLEOTIDE SEQUENCE [LARGE SCALE GENOMIC DNA]</scope>
    <source>
        <strain evidence="4 5">PL171</strain>
    </source>
</reference>
<accession>A0A1Y2HLH6</accession>
<dbReference type="AlphaFoldDB" id="A0A1Y2HLH6"/>
<feature type="transmembrane region" description="Helical" evidence="2">
    <location>
        <begin position="94"/>
        <end position="117"/>
    </location>
</feature>